<evidence type="ECO:0000313" key="1">
    <source>
        <dbReference type="EMBL" id="SKC03331.1"/>
    </source>
</evidence>
<evidence type="ECO:0000313" key="3">
    <source>
        <dbReference type="Proteomes" id="UP000190669"/>
    </source>
</evidence>
<reference evidence="2 4" key="2">
    <citation type="submission" date="2018-06" db="EMBL/GenBank/DDBJ databases">
        <authorList>
            <consortium name="Pathogen Informatics"/>
            <person name="Doyle S."/>
        </authorList>
    </citation>
    <scope>NUCLEOTIDE SEQUENCE [LARGE SCALE GENOMIC DNA]</scope>
    <source>
        <strain evidence="2 4">NCTC11212</strain>
    </source>
</reference>
<evidence type="ECO:0000313" key="2">
    <source>
        <dbReference type="EMBL" id="SQA90915.1"/>
    </source>
</evidence>
<name>A0AAX2IMU1_9FLAO</name>
<accession>A0AAX2IMU1</accession>
<dbReference type="EMBL" id="UAVR01000013">
    <property type="protein sequence ID" value="SQA90915.1"/>
    <property type="molecule type" value="Genomic_DNA"/>
</dbReference>
<reference evidence="1 3" key="1">
    <citation type="submission" date="2017-02" db="EMBL/GenBank/DDBJ databases">
        <authorList>
            <person name="Varghese N."/>
            <person name="Submissions S."/>
        </authorList>
    </citation>
    <scope>NUCLEOTIDE SEQUENCE [LARGE SCALE GENOMIC DNA]</scope>
    <source>
        <strain evidence="1 3">DSM 16775</strain>
    </source>
</reference>
<keyword evidence="3" id="KW-1185">Reference proteome</keyword>
<dbReference type="EMBL" id="FUZE01000022">
    <property type="protein sequence ID" value="SKC03331.1"/>
    <property type="molecule type" value="Genomic_DNA"/>
</dbReference>
<gene>
    <name evidence="2" type="ORF">NCTC11212_02819</name>
    <name evidence="1" type="ORF">SAMN05421800_12242</name>
</gene>
<dbReference type="AlphaFoldDB" id="A0AAX2IMU1"/>
<protein>
    <submittedName>
        <fullName evidence="2">Uncharacterized protein</fullName>
    </submittedName>
</protein>
<proteinExistence type="predicted"/>
<sequence length="66" mass="7501">MNMIVEKFTEIMKLFTSESPKLLNQSWLTFGISLQAEFDINNLIDNLYTLICSIKSETVDVKGNAV</sequence>
<evidence type="ECO:0000313" key="4">
    <source>
        <dbReference type="Proteomes" id="UP000251937"/>
    </source>
</evidence>
<comment type="caution">
    <text evidence="2">The sequence shown here is derived from an EMBL/GenBank/DDBJ whole genome shotgun (WGS) entry which is preliminary data.</text>
</comment>
<dbReference type="Proteomes" id="UP000251937">
    <property type="component" value="Unassembled WGS sequence"/>
</dbReference>
<organism evidence="2 4">
    <name type="scientific">Chryseobacterium balustinum</name>
    <dbReference type="NCBI Taxonomy" id="246"/>
    <lineage>
        <taxon>Bacteria</taxon>
        <taxon>Pseudomonadati</taxon>
        <taxon>Bacteroidota</taxon>
        <taxon>Flavobacteriia</taxon>
        <taxon>Flavobacteriales</taxon>
        <taxon>Weeksellaceae</taxon>
        <taxon>Chryseobacterium group</taxon>
        <taxon>Chryseobacterium</taxon>
    </lineage>
</organism>
<dbReference type="Proteomes" id="UP000190669">
    <property type="component" value="Unassembled WGS sequence"/>
</dbReference>